<comment type="caution">
    <text evidence="6">The sequence shown here is derived from an EMBL/GenBank/DDBJ whole genome shotgun (WGS) entry which is preliminary data.</text>
</comment>
<dbReference type="AlphaFoldDB" id="A0A9W4XJJ1"/>
<dbReference type="EMBL" id="CAOQHR010000002">
    <property type="protein sequence ID" value="CAI6326874.1"/>
    <property type="molecule type" value="Genomic_DNA"/>
</dbReference>
<protein>
    <submittedName>
        <fullName evidence="6">Uncharacterized protein</fullName>
    </submittedName>
</protein>
<accession>A0A9W4XJJ1</accession>
<evidence type="ECO:0000256" key="5">
    <source>
        <dbReference type="SAM" id="Phobius"/>
    </source>
</evidence>
<keyword evidence="3 5" id="KW-1133">Transmembrane helix</keyword>
<evidence type="ECO:0000313" key="6">
    <source>
        <dbReference type="EMBL" id="CAI6326874.1"/>
    </source>
</evidence>
<keyword evidence="4 5" id="KW-0472">Membrane</keyword>
<feature type="transmembrane region" description="Helical" evidence="5">
    <location>
        <begin position="156"/>
        <end position="177"/>
    </location>
</feature>
<feature type="transmembrane region" description="Helical" evidence="5">
    <location>
        <begin position="113"/>
        <end position="136"/>
    </location>
</feature>
<evidence type="ECO:0000313" key="7">
    <source>
        <dbReference type="Proteomes" id="UP001152607"/>
    </source>
</evidence>
<dbReference type="OrthoDB" id="61370at2759"/>
<organism evidence="6 7">
    <name type="scientific">Periconia digitata</name>
    <dbReference type="NCBI Taxonomy" id="1303443"/>
    <lineage>
        <taxon>Eukaryota</taxon>
        <taxon>Fungi</taxon>
        <taxon>Dikarya</taxon>
        <taxon>Ascomycota</taxon>
        <taxon>Pezizomycotina</taxon>
        <taxon>Dothideomycetes</taxon>
        <taxon>Pleosporomycetidae</taxon>
        <taxon>Pleosporales</taxon>
        <taxon>Massarineae</taxon>
        <taxon>Periconiaceae</taxon>
        <taxon>Periconia</taxon>
    </lineage>
</organism>
<proteinExistence type="predicted"/>
<dbReference type="Pfam" id="PF10242">
    <property type="entry name" value="L_HMGIC_fpl"/>
    <property type="match status" value="1"/>
</dbReference>
<dbReference type="GO" id="GO:0016020">
    <property type="term" value="C:membrane"/>
    <property type="evidence" value="ECO:0007669"/>
    <property type="project" value="UniProtKB-SubCell"/>
</dbReference>
<evidence type="ECO:0000256" key="4">
    <source>
        <dbReference type="ARBA" id="ARBA00023136"/>
    </source>
</evidence>
<comment type="subcellular location">
    <subcellularLocation>
        <location evidence="1">Membrane</location>
        <topology evidence="1">Multi-pass membrane protein</topology>
    </subcellularLocation>
</comment>
<feature type="transmembrane region" description="Helical" evidence="5">
    <location>
        <begin position="78"/>
        <end position="101"/>
    </location>
</feature>
<sequence length="197" mass="22043">MTRKAVYSTGLLLTLVSTVMTIASIATPRWVSLSSHHERKFSMGLHKYYSGVTDTYTSFPRESDCVKDRSFCDMWRTVGFLLSFDVVVELCTLVAFVVIIAGGVQRRTAGWKIVSGLLFFAGFVQCVGMALVAYLFNNDDRFFDGWYLDSSWTLCTASWSILVLSGFAMTASALYLAPEGDYELIPDENLEVVQDEQ</sequence>
<dbReference type="Gene3D" id="1.20.140.150">
    <property type="match status" value="1"/>
</dbReference>
<name>A0A9W4XJJ1_9PLEO</name>
<evidence type="ECO:0000256" key="3">
    <source>
        <dbReference type="ARBA" id="ARBA00022989"/>
    </source>
</evidence>
<gene>
    <name evidence="6" type="ORF">PDIGIT_LOCUS3861</name>
</gene>
<keyword evidence="7" id="KW-1185">Reference proteome</keyword>
<evidence type="ECO:0000256" key="1">
    <source>
        <dbReference type="ARBA" id="ARBA00004141"/>
    </source>
</evidence>
<reference evidence="6" key="1">
    <citation type="submission" date="2023-01" db="EMBL/GenBank/DDBJ databases">
        <authorList>
            <person name="Van Ghelder C."/>
            <person name="Rancurel C."/>
        </authorList>
    </citation>
    <scope>NUCLEOTIDE SEQUENCE</scope>
    <source>
        <strain evidence="6">CNCM I-4278</strain>
    </source>
</reference>
<evidence type="ECO:0000256" key="2">
    <source>
        <dbReference type="ARBA" id="ARBA00022692"/>
    </source>
</evidence>
<dbReference type="Proteomes" id="UP001152607">
    <property type="component" value="Unassembled WGS sequence"/>
</dbReference>
<dbReference type="InterPro" id="IPR019372">
    <property type="entry name" value="LHFPL"/>
</dbReference>
<keyword evidence="2 5" id="KW-0812">Transmembrane</keyword>